<comment type="similarity">
    <text evidence="1">Belongs to the 'phage' integrase family.</text>
</comment>
<evidence type="ECO:0000256" key="5">
    <source>
        <dbReference type="SAM" id="MobiDB-lite"/>
    </source>
</evidence>
<dbReference type="InterPro" id="IPR050090">
    <property type="entry name" value="Tyrosine_recombinase_XerCD"/>
</dbReference>
<evidence type="ECO:0000259" key="7">
    <source>
        <dbReference type="PROSITE" id="PS51900"/>
    </source>
</evidence>
<dbReference type="STRING" id="640132.Srot_0091"/>
<evidence type="ECO:0000256" key="3">
    <source>
        <dbReference type="ARBA" id="ARBA00023172"/>
    </source>
</evidence>
<dbReference type="PANTHER" id="PTHR30349">
    <property type="entry name" value="PHAGE INTEGRASE-RELATED"/>
    <property type="match status" value="1"/>
</dbReference>
<evidence type="ECO:0000313" key="8">
    <source>
        <dbReference type="EMBL" id="ADG96583.1"/>
    </source>
</evidence>
<evidence type="ECO:0000259" key="6">
    <source>
        <dbReference type="PROSITE" id="PS51898"/>
    </source>
</evidence>
<dbReference type="HOGENOM" id="CLU_027562_21_0_11"/>
<dbReference type="PROSITE" id="PS51898">
    <property type="entry name" value="TYR_RECOMBINASE"/>
    <property type="match status" value="1"/>
</dbReference>
<dbReference type="AlphaFoldDB" id="D6Z9Q6"/>
<gene>
    <name evidence="8" type="ordered locus">Srot_0091</name>
</gene>
<keyword evidence="3" id="KW-0233">DNA recombination</keyword>
<dbReference type="Pfam" id="PF00589">
    <property type="entry name" value="Phage_integrase"/>
    <property type="match status" value="1"/>
</dbReference>
<dbReference type="InterPro" id="IPR002104">
    <property type="entry name" value="Integrase_catalytic"/>
</dbReference>
<feature type="compositionally biased region" description="Basic and acidic residues" evidence="5">
    <location>
        <begin position="1"/>
        <end position="10"/>
    </location>
</feature>
<dbReference type="GO" id="GO:0006310">
    <property type="term" value="P:DNA recombination"/>
    <property type="evidence" value="ECO:0007669"/>
    <property type="project" value="UniProtKB-KW"/>
</dbReference>
<dbReference type="eggNOG" id="COG4974">
    <property type="taxonomic scope" value="Bacteria"/>
</dbReference>
<dbReference type="Gene3D" id="1.10.443.10">
    <property type="entry name" value="Intergrase catalytic core"/>
    <property type="match status" value="1"/>
</dbReference>
<protein>
    <submittedName>
        <fullName evidence="8">Integrase family protein</fullName>
    </submittedName>
</protein>
<dbReference type="GO" id="GO:0015074">
    <property type="term" value="P:DNA integration"/>
    <property type="evidence" value="ECO:0007669"/>
    <property type="project" value="InterPro"/>
</dbReference>
<evidence type="ECO:0000313" key="9">
    <source>
        <dbReference type="Proteomes" id="UP000002247"/>
    </source>
</evidence>
<organism evidence="8 9">
    <name type="scientific">Segniliparus rotundus (strain ATCC BAA-972 / CDC 1076 / CIP 108378 / DSM 44985 / JCM 13578)</name>
    <dbReference type="NCBI Taxonomy" id="640132"/>
    <lineage>
        <taxon>Bacteria</taxon>
        <taxon>Bacillati</taxon>
        <taxon>Actinomycetota</taxon>
        <taxon>Actinomycetes</taxon>
        <taxon>Mycobacteriales</taxon>
        <taxon>Segniliparaceae</taxon>
        <taxon>Segniliparus</taxon>
    </lineage>
</organism>
<dbReference type="KEGG" id="srt:Srot_0091"/>
<feature type="domain" description="Tyr recombinase" evidence="6">
    <location>
        <begin position="164"/>
        <end position="332"/>
    </location>
</feature>
<dbReference type="InterPro" id="IPR013762">
    <property type="entry name" value="Integrase-like_cat_sf"/>
</dbReference>
<accession>D6Z9Q6</accession>
<feature type="compositionally biased region" description="Polar residues" evidence="5">
    <location>
        <begin position="30"/>
        <end position="39"/>
    </location>
</feature>
<feature type="region of interest" description="Disordered" evidence="5">
    <location>
        <begin position="1"/>
        <end position="39"/>
    </location>
</feature>
<dbReference type="GO" id="GO:0003677">
    <property type="term" value="F:DNA binding"/>
    <property type="evidence" value="ECO:0007669"/>
    <property type="project" value="UniProtKB-UniRule"/>
</dbReference>
<feature type="domain" description="Core-binding (CB)" evidence="7">
    <location>
        <begin position="64"/>
        <end position="143"/>
    </location>
</feature>
<dbReference type="InterPro" id="IPR044068">
    <property type="entry name" value="CB"/>
</dbReference>
<evidence type="ECO:0000256" key="2">
    <source>
        <dbReference type="ARBA" id="ARBA00023125"/>
    </source>
</evidence>
<proteinExistence type="inferred from homology"/>
<reference evidence="8 9" key="1">
    <citation type="journal article" date="2010" name="Stand. Genomic Sci.">
        <title>Complete genome sequence of Segniliparus rotundus type strain (CDC 1076).</title>
        <authorList>
            <person name="Sikorski J."/>
            <person name="Lapidus A."/>
            <person name="Copeland A."/>
            <person name="Misra M."/>
            <person name="Glavina Del Rio T."/>
            <person name="Nolan M."/>
            <person name="Lucas S."/>
            <person name="Chen F."/>
            <person name="Tice H."/>
            <person name="Cheng J.F."/>
            <person name="Jando M."/>
            <person name="Schneider S."/>
            <person name="Bruce D."/>
            <person name="Goodwin L."/>
            <person name="Pitluck S."/>
            <person name="Liolios K."/>
            <person name="Mikhailova N."/>
            <person name="Pati A."/>
            <person name="Ivanova N."/>
            <person name="Mavromatis K."/>
            <person name="Chen A."/>
            <person name="Palaniappan K."/>
            <person name="Chertkov O."/>
            <person name="Land M."/>
            <person name="Hauser L."/>
            <person name="Chang Y.J."/>
            <person name="Jeffries C.D."/>
            <person name="Brettin T."/>
            <person name="Detter J.C."/>
            <person name="Han C."/>
            <person name="Rohde M."/>
            <person name="Goker M."/>
            <person name="Bristow J."/>
            <person name="Eisen J.A."/>
            <person name="Markowitz V."/>
            <person name="Hugenholtz P."/>
            <person name="Kyrpides N.C."/>
            <person name="Klenk H.P."/>
        </authorList>
    </citation>
    <scope>NUCLEOTIDE SEQUENCE [LARGE SCALE GENOMIC DNA]</scope>
    <source>
        <strain evidence="9">ATCC BAA-972 / CDC 1076 / CIP 108378 / DSM 44985 / JCM 13578</strain>
    </source>
</reference>
<dbReference type="InterPro" id="IPR011010">
    <property type="entry name" value="DNA_brk_join_enz"/>
</dbReference>
<dbReference type="Proteomes" id="UP000002247">
    <property type="component" value="Chromosome"/>
</dbReference>
<evidence type="ECO:0000256" key="1">
    <source>
        <dbReference type="ARBA" id="ARBA00008857"/>
    </source>
</evidence>
<evidence type="ECO:0000256" key="4">
    <source>
        <dbReference type="PROSITE-ProRule" id="PRU01248"/>
    </source>
</evidence>
<sequence>MAPRQNERRLRAVPHPLQDDKKSAPCPSRIDNQGQQEVNSSLTDANIPAVLSPVNVAGTHHAHNVAMLLVQEWELFMLARRLSQRTITERIRVIKSFASSIGIEPSQASALDVARWLAQQSSLGQSSLATYSQYLKAWFKWLQVHEHRTDDPMVKVGTVRYPDRAPRPVSDRDLARLLETVNRKRTRLMVLLYCLAGLRAFEIAKLRGEDIVDGVFVRVLGKGNKERLVPLHPILQAIAPTMPERGWWFPRDSRWPGMHISGKSVSQTISLTMRRAGVRATPHQLRHWQGTTLLDEGVDIRVVQEIMRHASISTTAQYTQVPTHKTSEAVSRLNPFRGAETKLTVALAG</sequence>
<dbReference type="SUPFAM" id="SSF56349">
    <property type="entry name" value="DNA breaking-rejoining enzymes"/>
    <property type="match status" value="1"/>
</dbReference>
<dbReference type="PANTHER" id="PTHR30349:SF41">
    <property type="entry name" value="INTEGRASE_RECOMBINASE PROTEIN MJ0367-RELATED"/>
    <property type="match status" value="1"/>
</dbReference>
<name>D6Z9Q6_SEGRD</name>
<dbReference type="PROSITE" id="PS51900">
    <property type="entry name" value="CB"/>
    <property type="match status" value="1"/>
</dbReference>
<dbReference type="EMBL" id="CP001958">
    <property type="protein sequence ID" value="ADG96583.1"/>
    <property type="molecule type" value="Genomic_DNA"/>
</dbReference>
<keyword evidence="9" id="KW-1185">Reference proteome</keyword>
<keyword evidence="2 4" id="KW-0238">DNA-binding</keyword>